<dbReference type="SMART" id="SM00960">
    <property type="entry name" value="Robl_LC7"/>
    <property type="match status" value="1"/>
</dbReference>
<dbReference type="AlphaFoldDB" id="A0A7W7Q2P4"/>
<protein>
    <recommendedName>
        <fullName evidence="1">Roadblock/LAMTOR2 domain-containing protein</fullName>
    </recommendedName>
</protein>
<evidence type="ECO:0000259" key="1">
    <source>
        <dbReference type="SMART" id="SM00960"/>
    </source>
</evidence>
<keyword evidence="3" id="KW-1185">Reference proteome</keyword>
<proteinExistence type="predicted"/>
<dbReference type="Proteomes" id="UP000520767">
    <property type="component" value="Unassembled WGS sequence"/>
</dbReference>
<sequence length="141" mass="14329">MTRELSNIDWLLNDFADRVTGVTHAVGVSADGLLVAATRSLAGGGAEQLAAIASGLVSLLSGASRILSAQPVASNLTEMNGAFMFSMAVSDGASLLVVADHTCDIGQVSYEMAELINKVGPALTPAARSRNVARAAEGTPS</sequence>
<reference evidence="2 3" key="1">
    <citation type="submission" date="2020-08" db="EMBL/GenBank/DDBJ databases">
        <title>Genomic Encyclopedia of Type Strains, Phase III (KMG-III): the genomes of soil and plant-associated and newly described type strains.</title>
        <authorList>
            <person name="Whitman W."/>
        </authorList>
    </citation>
    <scope>NUCLEOTIDE SEQUENCE [LARGE SCALE GENOMIC DNA]</scope>
    <source>
        <strain evidence="2 3">CECT 8960</strain>
    </source>
</reference>
<comment type="caution">
    <text evidence="2">The sequence shown here is derived from an EMBL/GenBank/DDBJ whole genome shotgun (WGS) entry which is preliminary data.</text>
</comment>
<gene>
    <name evidence="2" type="ORF">FHR82_002030</name>
</gene>
<dbReference type="EMBL" id="JACHJQ010000002">
    <property type="protein sequence ID" value="MBB4905813.1"/>
    <property type="molecule type" value="Genomic_DNA"/>
</dbReference>
<dbReference type="SUPFAM" id="SSF103196">
    <property type="entry name" value="Roadblock/LC7 domain"/>
    <property type="match status" value="1"/>
</dbReference>
<organism evidence="2 3">
    <name type="scientific">Actinophytocola algeriensis</name>
    <dbReference type="NCBI Taxonomy" id="1768010"/>
    <lineage>
        <taxon>Bacteria</taxon>
        <taxon>Bacillati</taxon>
        <taxon>Actinomycetota</taxon>
        <taxon>Actinomycetes</taxon>
        <taxon>Pseudonocardiales</taxon>
        <taxon>Pseudonocardiaceae</taxon>
    </lineage>
</organism>
<feature type="domain" description="Roadblock/LAMTOR2" evidence="1">
    <location>
        <begin position="9"/>
        <end position="99"/>
    </location>
</feature>
<dbReference type="Pfam" id="PF03259">
    <property type="entry name" value="Robl_LC7"/>
    <property type="match status" value="1"/>
</dbReference>
<dbReference type="Gene3D" id="3.30.450.30">
    <property type="entry name" value="Dynein light chain 2a, cytoplasmic"/>
    <property type="match status" value="1"/>
</dbReference>
<dbReference type="InterPro" id="IPR053141">
    <property type="entry name" value="Mycobact_SerProt_Inhib_Rv3364c"/>
</dbReference>
<dbReference type="PANTHER" id="PTHR36222:SF1">
    <property type="entry name" value="SERINE PROTEASE INHIBITOR RV3364C"/>
    <property type="match status" value="1"/>
</dbReference>
<accession>A0A7W7Q2P4</accession>
<evidence type="ECO:0000313" key="3">
    <source>
        <dbReference type="Proteomes" id="UP000520767"/>
    </source>
</evidence>
<dbReference type="RefSeq" id="WP_184809992.1">
    <property type="nucleotide sequence ID" value="NZ_JACHJQ010000002.1"/>
</dbReference>
<evidence type="ECO:0000313" key="2">
    <source>
        <dbReference type="EMBL" id="MBB4905813.1"/>
    </source>
</evidence>
<dbReference type="PANTHER" id="PTHR36222">
    <property type="entry name" value="SERINE PROTEASE INHIBITOR RV3364C"/>
    <property type="match status" value="1"/>
</dbReference>
<dbReference type="InterPro" id="IPR004942">
    <property type="entry name" value="Roadblock/LAMTOR2_dom"/>
</dbReference>
<name>A0A7W7Q2P4_9PSEU</name>